<dbReference type="PANTHER" id="PTHR43673">
    <property type="entry name" value="NAD(P)H NITROREDUCTASE YDGI-RELATED"/>
    <property type="match status" value="1"/>
</dbReference>
<dbReference type="PANTHER" id="PTHR43673:SF2">
    <property type="entry name" value="NITROREDUCTASE"/>
    <property type="match status" value="1"/>
</dbReference>
<evidence type="ECO:0000256" key="1">
    <source>
        <dbReference type="ARBA" id="ARBA00001917"/>
    </source>
</evidence>
<dbReference type="EMBL" id="MKIM01000024">
    <property type="protein sequence ID" value="OLP45543.1"/>
    <property type="molecule type" value="Genomic_DNA"/>
</dbReference>
<dbReference type="SUPFAM" id="SSF55469">
    <property type="entry name" value="FMN-dependent nitroreductase-like"/>
    <property type="match status" value="1"/>
</dbReference>
<dbReference type="RefSeq" id="WP_075638559.1">
    <property type="nucleotide sequence ID" value="NZ_MKIM01000024.1"/>
</dbReference>
<name>A0A1Q8ZU15_9HYPH</name>
<proteinExistence type="inferred from homology"/>
<dbReference type="InterPro" id="IPR033878">
    <property type="entry name" value="NfsB-like"/>
</dbReference>
<keyword evidence="4" id="KW-0288">FMN</keyword>
<keyword evidence="5" id="KW-0521">NADP</keyword>
<keyword evidence="3" id="KW-0285">Flavoprotein</keyword>
<reference evidence="8 9" key="1">
    <citation type="submission" date="2016-09" db="EMBL/GenBank/DDBJ databases">
        <title>Rhizobium oryziradicis sp. nov., isolated from the root of rice.</title>
        <authorList>
            <person name="Zhao J."/>
            <person name="Zhang X."/>
        </authorList>
    </citation>
    <scope>NUCLEOTIDE SEQUENCE [LARGE SCALE GENOMIC DNA]</scope>
    <source>
        <strain evidence="8 9">N19</strain>
    </source>
</reference>
<evidence type="ECO:0000256" key="5">
    <source>
        <dbReference type="ARBA" id="ARBA00022857"/>
    </source>
</evidence>
<dbReference type="Pfam" id="PF00881">
    <property type="entry name" value="Nitroreductase"/>
    <property type="match status" value="1"/>
</dbReference>
<evidence type="ECO:0000256" key="4">
    <source>
        <dbReference type="ARBA" id="ARBA00022643"/>
    </source>
</evidence>
<dbReference type="Gene3D" id="3.40.109.10">
    <property type="entry name" value="NADH Oxidase"/>
    <property type="match status" value="1"/>
</dbReference>
<evidence type="ECO:0000313" key="9">
    <source>
        <dbReference type="Proteomes" id="UP000186894"/>
    </source>
</evidence>
<accession>A0A1Q8ZU15</accession>
<dbReference type="AlphaFoldDB" id="A0A1Q8ZU15"/>
<comment type="caution">
    <text evidence="8">The sequence shown here is derived from an EMBL/GenBank/DDBJ whole genome shotgun (WGS) entry which is preliminary data.</text>
</comment>
<dbReference type="InterPro" id="IPR029479">
    <property type="entry name" value="Nitroreductase"/>
</dbReference>
<protein>
    <submittedName>
        <fullName evidence="8">NAD(P)H-dependent oxidoreductase</fullName>
    </submittedName>
</protein>
<organism evidence="8 9">
    <name type="scientific">Rhizobium oryziradicis</name>
    <dbReference type="NCBI Taxonomy" id="1867956"/>
    <lineage>
        <taxon>Bacteria</taxon>
        <taxon>Pseudomonadati</taxon>
        <taxon>Pseudomonadota</taxon>
        <taxon>Alphaproteobacteria</taxon>
        <taxon>Hyphomicrobiales</taxon>
        <taxon>Rhizobiaceae</taxon>
        <taxon>Rhizobium/Agrobacterium group</taxon>
        <taxon>Rhizobium</taxon>
    </lineage>
</organism>
<keyword evidence="6" id="KW-0560">Oxidoreductase</keyword>
<dbReference type="CDD" id="cd02149">
    <property type="entry name" value="NfsB-like"/>
    <property type="match status" value="1"/>
</dbReference>
<dbReference type="STRING" id="1867956.BJF95_10190"/>
<dbReference type="InterPro" id="IPR000415">
    <property type="entry name" value="Nitroreductase-like"/>
</dbReference>
<gene>
    <name evidence="8" type="ORF">BJF95_10190</name>
</gene>
<evidence type="ECO:0000313" key="8">
    <source>
        <dbReference type="EMBL" id="OLP45543.1"/>
    </source>
</evidence>
<evidence type="ECO:0000256" key="3">
    <source>
        <dbReference type="ARBA" id="ARBA00022630"/>
    </source>
</evidence>
<dbReference type="OrthoDB" id="9809288at2"/>
<comment type="cofactor">
    <cofactor evidence="1">
        <name>FMN</name>
        <dbReference type="ChEBI" id="CHEBI:58210"/>
    </cofactor>
</comment>
<evidence type="ECO:0000256" key="6">
    <source>
        <dbReference type="ARBA" id="ARBA00023002"/>
    </source>
</evidence>
<comment type="similarity">
    <text evidence="2">Belongs to the nitroreductase family.</text>
</comment>
<dbReference type="GO" id="GO:0016491">
    <property type="term" value="F:oxidoreductase activity"/>
    <property type="evidence" value="ECO:0007669"/>
    <property type="project" value="UniProtKB-KW"/>
</dbReference>
<keyword evidence="9" id="KW-1185">Reference proteome</keyword>
<feature type="domain" description="Nitroreductase" evidence="7">
    <location>
        <begin position="8"/>
        <end position="184"/>
    </location>
</feature>
<evidence type="ECO:0000259" key="7">
    <source>
        <dbReference type="Pfam" id="PF00881"/>
    </source>
</evidence>
<sequence>MLLEKLNWRYAAKKMDPSKAVAEDKVERIIEAARLAPTSSGLQPFTLLVVTNKEIREKIKPIAWNQGQITDCSHLLVFAAWDNYTADRINGMFDLVNAERNFTSEGWENYRKMLLDTYPQRDPQVNFEHAARQAYIALGLATAAAAFEGVDSTPMEGFDPAALDEILDLRAKGLRSVAILPLGYREAENDWLVNLKKVRRAREDFVIDVK</sequence>
<dbReference type="Proteomes" id="UP000186894">
    <property type="component" value="Unassembled WGS sequence"/>
</dbReference>
<evidence type="ECO:0000256" key="2">
    <source>
        <dbReference type="ARBA" id="ARBA00007118"/>
    </source>
</evidence>